<dbReference type="Gene3D" id="3.30.720.50">
    <property type="match status" value="1"/>
</dbReference>
<dbReference type="SUPFAM" id="SSF117839">
    <property type="entry name" value="WWE domain"/>
    <property type="match status" value="1"/>
</dbReference>
<dbReference type="AlphaFoldDB" id="A0A7J7KFE6"/>
<dbReference type="PROSITE" id="PS50918">
    <property type="entry name" value="WWE"/>
    <property type="match status" value="1"/>
</dbReference>
<organism evidence="2 3">
    <name type="scientific">Bugula neritina</name>
    <name type="common">Brown bryozoan</name>
    <name type="synonym">Sertularia neritina</name>
    <dbReference type="NCBI Taxonomy" id="10212"/>
    <lineage>
        <taxon>Eukaryota</taxon>
        <taxon>Metazoa</taxon>
        <taxon>Spiralia</taxon>
        <taxon>Lophotrochozoa</taxon>
        <taxon>Bryozoa</taxon>
        <taxon>Gymnolaemata</taxon>
        <taxon>Cheilostomatida</taxon>
        <taxon>Flustrina</taxon>
        <taxon>Buguloidea</taxon>
        <taxon>Bugulidae</taxon>
        <taxon>Bugula</taxon>
    </lineage>
</organism>
<dbReference type="EMBL" id="VXIV02000644">
    <property type="protein sequence ID" value="KAF6036955.1"/>
    <property type="molecule type" value="Genomic_DNA"/>
</dbReference>
<name>A0A7J7KFE6_BUGNE</name>
<evidence type="ECO:0000313" key="2">
    <source>
        <dbReference type="EMBL" id="KAF6036955.1"/>
    </source>
</evidence>
<dbReference type="InterPro" id="IPR004170">
    <property type="entry name" value="WWE_dom"/>
</dbReference>
<feature type="domain" description="WWE" evidence="1">
    <location>
        <begin position="171"/>
        <end position="241"/>
    </location>
</feature>
<protein>
    <recommendedName>
        <fullName evidence="1">WWE domain-containing protein</fullName>
    </recommendedName>
</protein>
<dbReference type="InterPro" id="IPR037197">
    <property type="entry name" value="WWE_dom_sf"/>
</dbReference>
<reference evidence="2" key="1">
    <citation type="submission" date="2020-06" db="EMBL/GenBank/DDBJ databases">
        <title>Draft genome of Bugula neritina, a colonial animal packing powerful symbionts and potential medicines.</title>
        <authorList>
            <person name="Rayko M."/>
        </authorList>
    </citation>
    <scope>NUCLEOTIDE SEQUENCE [LARGE SCALE GENOMIC DNA]</scope>
    <source>
        <strain evidence="2">Kwan_BN1</strain>
    </source>
</reference>
<gene>
    <name evidence="2" type="ORF">EB796_004739</name>
</gene>
<keyword evidence="3" id="KW-1185">Reference proteome</keyword>
<dbReference type="Proteomes" id="UP000593567">
    <property type="component" value="Unassembled WGS sequence"/>
</dbReference>
<evidence type="ECO:0000259" key="1">
    <source>
        <dbReference type="PROSITE" id="PS50918"/>
    </source>
</evidence>
<accession>A0A7J7KFE6</accession>
<dbReference type="Pfam" id="PF02825">
    <property type="entry name" value="WWE"/>
    <property type="match status" value="1"/>
</dbReference>
<sequence>MMDKNTPIWKRVMNYMSSHPTGGKGSYVDFPEPGEDKLMEEDRYDSPFEELTEEPEEMEIYVQGGVFKLDIYGASEDSIRKCEEHLHEKLYKAIDTIIWQEKPRYEQDRKFLKEISDSQWEYLKSKAQSLAVTLTYNPQTVNLKMVGRTADVHMMSAHVIEEINNVATRFSDNVTAEWIAKTRRWEYKDVDGQWKNFDLKVNTSLEHTYMNNSNDVYTLETDDGHQYKIDLAKKKYIPTRV</sequence>
<evidence type="ECO:0000313" key="3">
    <source>
        <dbReference type="Proteomes" id="UP000593567"/>
    </source>
</evidence>
<comment type="caution">
    <text evidence="2">The sequence shown here is derived from an EMBL/GenBank/DDBJ whole genome shotgun (WGS) entry which is preliminary data.</text>
</comment>
<proteinExistence type="predicted"/>